<evidence type="ECO:0000313" key="1">
    <source>
        <dbReference type="EMBL" id="CAB4240825.1"/>
    </source>
</evidence>
<organism evidence="1">
    <name type="scientific">uncultured Caudovirales phage</name>
    <dbReference type="NCBI Taxonomy" id="2100421"/>
    <lineage>
        <taxon>Viruses</taxon>
        <taxon>Duplodnaviria</taxon>
        <taxon>Heunggongvirae</taxon>
        <taxon>Uroviricota</taxon>
        <taxon>Caudoviricetes</taxon>
        <taxon>Peduoviridae</taxon>
        <taxon>Maltschvirus</taxon>
        <taxon>Maltschvirus maltsch</taxon>
    </lineage>
</organism>
<sequence length="480" mass="51132">MADIVQGLFGVSPESLKAQQDAQFQQQQIQLAQLDPQQQRFVQMGAGGRALGQAVGGMFGAQDPALYKQAQENKLLQDVQAGMSPEDMADPVKLSTAVYQAALKANLPDLANHAYSNLQASTLQNAKVGVENSQIAKNTQDIATKQQEANKELMASAAIQKLYSSKQALGQTPTTEEIIAASAPYMSAEKLATMMNTSADKAAYRDTMIKQAEVANQARIEAAKERGATAKDLAQMQFGFAKQLAQIKSDLNPKASGSVYERGYANNFVTSSAELVPASNNLNILTQGGTSPITAGIFTGIKGTGILSSTSAALGTAITPAESGQYESIMLPVIQNIGTMQNAGRRTTIAQLDNLKNALIAKPGQPYIVQVQKMGELRQIAKAATEAAMANPSLSEEQKALVQGNQTKLEQSIPFTGADVAKYSIYAKKNPNIPFKAWLQVNGEDKAQLNPIPSNSTPNGTTKVIGKVTYIFDGKGWKAQ</sequence>
<name>A0A6J5T9I4_9CAUD</name>
<protein>
    <submittedName>
        <fullName evidence="1">Uncharacterized protein</fullName>
    </submittedName>
</protein>
<accession>A0A6J5T9I4</accession>
<dbReference type="EMBL" id="LR797818">
    <property type="protein sequence ID" value="CAB4240825.1"/>
    <property type="molecule type" value="Genomic_DNA"/>
</dbReference>
<reference evidence="1" key="1">
    <citation type="submission" date="2020-05" db="EMBL/GenBank/DDBJ databases">
        <authorList>
            <person name="Chiriac C."/>
            <person name="Salcher M."/>
            <person name="Ghai R."/>
            <person name="Kavagutti S V."/>
        </authorList>
    </citation>
    <scope>NUCLEOTIDE SEQUENCE</scope>
</reference>
<gene>
    <name evidence="1" type="ORF">UFOVP22_12</name>
</gene>
<proteinExistence type="predicted"/>